<reference evidence="2" key="1">
    <citation type="submission" date="2020-05" db="EMBL/GenBank/DDBJ databases">
        <title>Chitinophaga laudate sp. nov., isolated from a tropical peat swamp.</title>
        <authorList>
            <person name="Goh C.B.S."/>
            <person name="Lee M.S."/>
            <person name="Parimannan S."/>
            <person name="Pasbakhsh P."/>
            <person name="Yule C.M."/>
            <person name="Rajandas H."/>
            <person name="Loke S."/>
            <person name="Croft L."/>
            <person name="Tan J.B.L."/>
        </authorList>
    </citation>
    <scope>NUCLEOTIDE SEQUENCE</scope>
    <source>
        <strain evidence="2">Mgbs1</strain>
    </source>
</reference>
<sequence>MGYDSLRQEWGIAVATNNICVGNSTIYIAPGTGAIAVIAETEPAYALNGLQQLRQGYSMAEAIHFTREKDPEAHYRQAGGVDANGNAYAFTGQALQYWKGKAGHRTGKYYVVMGNQLADSVLSAMASAFEQTSGTLAERLLKSLIAGQQAGGQINGKQSAALTVKGTRNEWYNQIDLRVDNAADPFKELQQLLSWHYGRIRLNQAIFQLKKGNMAAGEKLLQQGIHLTAGWNGIYGKIALAWLLAGKEAEAAAIIRQALLENPQWKENLPAFYCLYHRPEIRAVTDTCTYSEKDWNSAVHILSETGRHTAAISLARQTLKKYPSSSATWYQAAYATCKAGDQKTTRHYLQKALELDPENTEALALLGSLK</sequence>
<evidence type="ECO:0000313" key="2">
    <source>
        <dbReference type="EMBL" id="NSL86973.1"/>
    </source>
</evidence>
<dbReference type="InterPro" id="IPR019734">
    <property type="entry name" value="TPR_rpt"/>
</dbReference>
<keyword evidence="1" id="KW-0802">TPR repeat</keyword>
<feature type="repeat" description="TPR" evidence="1">
    <location>
        <begin position="326"/>
        <end position="359"/>
    </location>
</feature>
<dbReference type="AlphaFoldDB" id="A0A9Q5D5V2"/>
<gene>
    <name evidence="2" type="ORF">ECE50_009040</name>
</gene>
<dbReference type="Gene3D" id="3.60.20.10">
    <property type="entry name" value="Glutamine Phosphoribosylpyrophosphate, subunit 1, domain 1"/>
    <property type="match status" value="1"/>
</dbReference>
<dbReference type="EMBL" id="RIAR02000001">
    <property type="protein sequence ID" value="NSL86973.1"/>
    <property type="molecule type" value="Genomic_DNA"/>
</dbReference>
<dbReference type="InterPro" id="IPR029055">
    <property type="entry name" value="Ntn_hydrolases_N"/>
</dbReference>
<dbReference type="Gene3D" id="1.25.40.10">
    <property type="entry name" value="Tetratricopeptide repeat domain"/>
    <property type="match status" value="1"/>
</dbReference>
<dbReference type="PROSITE" id="PS50005">
    <property type="entry name" value="TPR"/>
    <property type="match status" value="1"/>
</dbReference>
<keyword evidence="3" id="KW-1185">Reference proteome</keyword>
<dbReference type="SMART" id="SM00028">
    <property type="entry name" value="TPR"/>
    <property type="match status" value="3"/>
</dbReference>
<dbReference type="Pfam" id="PF06267">
    <property type="entry name" value="DUF1028"/>
    <property type="match status" value="1"/>
</dbReference>
<dbReference type="SUPFAM" id="SSF48452">
    <property type="entry name" value="TPR-like"/>
    <property type="match status" value="1"/>
</dbReference>
<organism evidence="2 3">
    <name type="scientific">Chitinophaga solisilvae</name>
    <dbReference type="NCBI Taxonomy" id="1233460"/>
    <lineage>
        <taxon>Bacteria</taxon>
        <taxon>Pseudomonadati</taxon>
        <taxon>Bacteroidota</taxon>
        <taxon>Chitinophagia</taxon>
        <taxon>Chitinophagales</taxon>
        <taxon>Chitinophagaceae</taxon>
        <taxon>Chitinophaga</taxon>
    </lineage>
</organism>
<dbReference type="OrthoDB" id="9790012at2"/>
<dbReference type="InterPro" id="IPR011990">
    <property type="entry name" value="TPR-like_helical_dom_sf"/>
</dbReference>
<dbReference type="PANTHER" id="PTHR39328">
    <property type="entry name" value="BLL2871 PROTEIN"/>
    <property type="match status" value="1"/>
</dbReference>
<dbReference type="PANTHER" id="PTHR39328:SF1">
    <property type="entry name" value="BLL2871 PROTEIN"/>
    <property type="match status" value="1"/>
</dbReference>
<evidence type="ECO:0000313" key="3">
    <source>
        <dbReference type="Proteomes" id="UP000281028"/>
    </source>
</evidence>
<evidence type="ECO:0000256" key="1">
    <source>
        <dbReference type="PROSITE-ProRule" id="PRU00339"/>
    </source>
</evidence>
<dbReference type="SUPFAM" id="SSF56235">
    <property type="entry name" value="N-terminal nucleophile aminohydrolases (Ntn hydrolases)"/>
    <property type="match status" value="1"/>
</dbReference>
<accession>A0A9Q5D5V2</accession>
<comment type="caution">
    <text evidence="2">The sequence shown here is derived from an EMBL/GenBank/DDBJ whole genome shotgun (WGS) entry which is preliminary data.</text>
</comment>
<name>A0A9Q5D5V2_9BACT</name>
<protein>
    <submittedName>
        <fullName evidence="2">DUF1028 domain-containing protein</fullName>
    </submittedName>
</protein>
<dbReference type="Proteomes" id="UP000281028">
    <property type="component" value="Unassembled WGS sequence"/>
</dbReference>
<proteinExistence type="predicted"/>
<dbReference type="InterPro" id="IPR010430">
    <property type="entry name" value="DUF1028"/>
</dbReference>